<keyword evidence="9 14" id="KW-0067">ATP-binding</keyword>
<name>A0A9P0CSC1_9CUCU</name>
<feature type="compositionally biased region" description="Acidic residues" evidence="16">
    <location>
        <begin position="532"/>
        <end position="550"/>
    </location>
</feature>
<gene>
    <name evidence="18" type="ORF">PSYICH_LOCUS4226</name>
</gene>
<dbReference type="PROSITE" id="PS00411">
    <property type="entry name" value="KINESIN_MOTOR_1"/>
    <property type="match status" value="1"/>
</dbReference>
<dbReference type="Gene3D" id="3.40.850.10">
    <property type="entry name" value="Kinesin motor domain"/>
    <property type="match status" value="1"/>
</dbReference>
<dbReference type="GO" id="GO:0007018">
    <property type="term" value="P:microtubule-based movement"/>
    <property type="evidence" value="ECO:0007669"/>
    <property type="project" value="InterPro"/>
</dbReference>
<dbReference type="Pfam" id="PF23203">
    <property type="entry name" value="KIF21A"/>
    <property type="match status" value="1"/>
</dbReference>
<dbReference type="PRINTS" id="PR00380">
    <property type="entry name" value="KINESINHEAVY"/>
</dbReference>
<evidence type="ECO:0000256" key="9">
    <source>
        <dbReference type="ARBA" id="ARBA00022840"/>
    </source>
</evidence>
<feature type="coiled-coil region" evidence="15">
    <location>
        <begin position="904"/>
        <end position="931"/>
    </location>
</feature>
<dbReference type="InterPro" id="IPR056532">
    <property type="entry name" value="KIF21A/B_hel_2"/>
</dbReference>
<keyword evidence="3" id="KW-0963">Cytoplasm</keyword>
<comment type="subcellular location">
    <subcellularLocation>
        <location evidence="2">Cell projection</location>
    </subcellularLocation>
    <subcellularLocation>
        <location evidence="1">Cytoplasm</location>
        <location evidence="1">Cytoskeleton</location>
    </subcellularLocation>
</comment>
<keyword evidence="4" id="KW-0597">Phosphoprotein</keyword>
<evidence type="ECO:0000256" key="14">
    <source>
        <dbReference type="PROSITE-ProRule" id="PRU00283"/>
    </source>
</evidence>
<evidence type="ECO:0000256" key="4">
    <source>
        <dbReference type="ARBA" id="ARBA00022553"/>
    </source>
</evidence>
<reference evidence="18" key="1">
    <citation type="submission" date="2022-01" db="EMBL/GenBank/DDBJ databases">
        <authorList>
            <person name="King R."/>
        </authorList>
    </citation>
    <scope>NUCLEOTIDE SEQUENCE</scope>
</reference>
<evidence type="ECO:0000256" key="15">
    <source>
        <dbReference type="SAM" id="Coils"/>
    </source>
</evidence>
<dbReference type="CDD" id="cd01372">
    <property type="entry name" value="KISc_KIF4"/>
    <property type="match status" value="1"/>
</dbReference>
<dbReference type="Pfam" id="PF23204">
    <property type="entry name" value="KIF21A_2nd"/>
    <property type="match status" value="1"/>
</dbReference>
<dbReference type="GO" id="GO:0051231">
    <property type="term" value="P:spindle elongation"/>
    <property type="evidence" value="ECO:0007669"/>
    <property type="project" value="TreeGrafter"/>
</dbReference>
<feature type="domain" description="Kinesin motor" evidence="17">
    <location>
        <begin position="7"/>
        <end position="354"/>
    </location>
</feature>
<dbReference type="Pfam" id="PF00225">
    <property type="entry name" value="Kinesin"/>
    <property type="match status" value="1"/>
</dbReference>
<dbReference type="InterPro" id="IPR019821">
    <property type="entry name" value="Kinesin_motor_CS"/>
</dbReference>
<evidence type="ECO:0000256" key="8">
    <source>
        <dbReference type="ARBA" id="ARBA00022741"/>
    </source>
</evidence>
<dbReference type="OrthoDB" id="3176171at2759"/>
<evidence type="ECO:0000256" key="16">
    <source>
        <dbReference type="SAM" id="MobiDB-lite"/>
    </source>
</evidence>
<evidence type="ECO:0000256" key="11">
    <source>
        <dbReference type="ARBA" id="ARBA00023175"/>
    </source>
</evidence>
<feature type="coiled-coil region" evidence="15">
    <location>
        <begin position="571"/>
        <end position="742"/>
    </location>
</feature>
<organism evidence="18 19">
    <name type="scientific">Psylliodes chrysocephalus</name>
    <dbReference type="NCBI Taxonomy" id="3402493"/>
    <lineage>
        <taxon>Eukaryota</taxon>
        <taxon>Metazoa</taxon>
        <taxon>Ecdysozoa</taxon>
        <taxon>Arthropoda</taxon>
        <taxon>Hexapoda</taxon>
        <taxon>Insecta</taxon>
        <taxon>Pterygota</taxon>
        <taxon>Neoptera</taxon>
        <taxon>Endopterygota</taxon>
        <taxon>Coleoptera</taxon>
        <taxon>Polyphaga</taxon>
        <taxon>Cucujiformia</taxon>
        <taxon>Chrysomeloidea</taxon>
        <taxon>Chrysomelidae</taxon>
        <taxon>Galerucinae</taxon>
        <taxon>Alticini</taxon>
        <taxon>Psylliodes</taxon>
    </lineage>
</organism>
<dbReference type="GO" id="GO:0008017">
    <property type="term" value="F:microtubule binding"/>
    <property type="evidence" value="ECO:0007669"/>
    <property type="project" value="InterPro"/>
</dbReference>
<feature type="region of interest" description="Disordered" evidence="16">
    <location>
        <begin position="525"/>
        <end position="553"/>
    </location>
</feature>
<dbReference type="Pfam" id="PF25764">
    <property type="entry name" value="KIF21A_4th"/>
    <property type="match status" value="1"/>
</dbReference>
<keyword evidence="8 14" id="KW-0547">Nucleotide-binding</keyword>
<keyword evidence="5" id="KW-0853">WD repeat</keyword>
<dbReference type="GO" id="GO:0005524">
    <property type="term" value="F:ATP binding"/>
    <property type="evidence" value="ECO:0007669"/>
    <property type="project" value="UniProtKB-UniRule"/>
</dbReference>
<keyword evidence="12" id="KW-0206">Cytoskeleton</keyword>
<dbReference type="InterPro" id="IPR036961">
    <property type="entry name" value="Kinesin_motor_dom_sf"/>
</dbReference>
<evidence type="ECO:0000259" key="17">
    <source>
        <dbReference type="PROSITE" id="PS50067"/>
    </source>
</evidence>
<keyword evidence="19" id="KW-1185">Reference proteome</keyword>
<proteinExistence type="inferred from homology"/>
<dbReference type="InterPro" id="IPR001752">
    <property type="entry name" value="Kinesin_motor_dom"/>
</dbReference>
<feature type="coiled-coil region" evidence="15">
    <location>
        <begin position="362"/>
        <end position="389"/>
    </location>
</feature>
<dbReference type="GO" id="GO:0042995">
    <property type="term" value="C:cell projection"/>
    <property type="evidence" value="ECO:0007669"/>
    <property type="project" value="UniProtKB-SubCell"/>
</dbReference>
<accession>A0A9P0CSC1</accession>
<dbReference type="FunFam" id="3.40.850.10:FF:000011">
    <property type="entry name" value="Kinesin family member 21A"/>
    <property type="match status" value="1"/>
</dbReference>
<keyword evidence="7" id="KW-0677">Repeat</keyword>
<evidence type="ECO:0000256" key="5">
    <source>
        <dbReference type="ARBA" id="ARBA00022574"/>
    </source>
</evidence>
<dbReference type="GO" id="GO:0005874">
    <property type="term" value="C:microtubule"/>
    <property type="evidence" value="ECO:0007669"/>
    <property type="project" value="UniProtKB-KW"/>
</dbReference>
<dbReference type="PANTHER" id="PTHR47969">
    <property type="entry name" value="CHROMOSOME-ASSOCIATED KINESIN KIF4A-RELATED"/>
    <property type="match status" value="1"/>
</dbReference>
<dbReference type="InterPro" id="IPR056533">
    <property type="entry name" value="KIF21A/B_hel_1"/>
</dbReference>
<dbReference type="InterPro" id="IPR027417">
    <property type="entry name" value="P-loop_NTPase"/>
</dbReference>
<dbReference type="Proteomes" id="UP001153636">
    <property type="component" value="Chromosome 14"/>
</dbReference>
<dbReference type="GO" id="GO:0005875">
    <property type="term" value="C:microtubule associated complex"/>
    <property type="evidence" value="ECO:0007669"/>
    <property type="project" value="TreeGrafter"/>
</dbReference>
<dbReference type="EMBL" id="OV651826">
    <property type="protein sequence ID" value="CAH1103316.1"/>
    <property type="molecule type" value="Genomic_DNA"/>
</dbReference>
<keyword evidence="6" id="KW-0493">Microtubule</keyword>
<keyword evidence="11 14" id="KW-0505">Motor protein</keyword>
<feature type="region of interest" description="Disordered" evidence="16">
    <location>
        <begin position="953"/>
        <end position="972"/>
    </location>
</feature>
<dbReference type="CDD" id="cd22248">
    <property type="entry name" value="Rcc_KIF21"/>
    <property type="match status" value="1"/>
</dbReference>
<dbReference type="PROSITE" id="PS50067">
    <property type="entry name" value="KINESIN_MOTOR_2"/>
    <property type="match status" value="1"/>
</dbReference>
<evidence type="ECO:0000256" key="3">
    <source>
        <dbReference type="ARBA" id="ARBA00022490"/>
    </source>
</evidence>
<evidence type="ECO:0000256" key="13">
    <source>
        <dbReference type="ARBA" id="ARBA00023273"/>
    </source>
</evidence>
<dbReference type="GO" id="GO:0003777">
    <property type="term" value="F:microtubule motor activity"/>
    <property type="evidence" value="ECO:0007669"/>
    <property type="project" value="InterPro"/>
</dbReference>
<evidence type="ECO:0000313" key="19">
    <source>
        <dbReference type="Proteomes" id="UP001153636"/>
    </source>
</evidence>
<evidence type="ECO:0000256" key="1">
    <source>
        <dbReference type="ARBA" id="ARBA00004245"/>
    </source>
</evidence>
<feature type="binding site" evidence="14">
    <location>
        <begin position="86"/>
        <end position="93"/>
    </location>
    <ligand>
        <name>ATP</name>
        <dbReference type="ChEBI" id="CHEBI:30616"/>
    </ligand>
</feature>
<evidence type="ECO:0000256" key="10">
    <source>
        <dbReference type="ARBA" id="ARBA00023054"/>
    </source>
</evidence>
<feature type="compositionally biased region" description="Low complexity" evidence="16">
    <location>
        <begin position="953"/>
        <end position="968"/>
    </location>
</feature>
<dbReference type="SMART" id="SM00129">
    <property type="entry name" value="KISc"/>
    <property type="match status" value="1"/>
</dbReference>
<sequence length="1042" mass="118595">MDDDDISVRVGVRIRPQTPREIIDMCHICTTVTPGEPQVTLGSDKAFTYNHVFDMESTQGEIYENTVASLVESSLEGYNATVLAYGQTGSGKTYTMGSGFDVDVKDEQKGIIPRAIHHLFDGIHSKIQKAQSAGTLPPEFKVSAQFMELYNEEVIDLFNPSYSKDKVYKIHEDPYGGIQVKGVTFKTVVSAEEALQCLRLGALSRTTASTQMNTQSSRSHAIFTLHIKQQRLAPSEDETEEPSNEFETLSAKFHFVDLAGSERLKRTGATGERQKEGISINCGLLALGNVISALGDKSKKALHIPYRDSKLTRLLQDSLGGNSQTVMIACVSPSDRDFMETLNTLKYANRARNIKNRIFVNQDKSSKTIAQLKQQIAQLQLELVEYKQGKRLIGEDGAETVNDMFYENNMLQGEVGNLRTRVKAMQETIDALTLKNTTLLAEKATGAWIGVVGSNEQDVSYMIQGYLKEIEELRAKLMESTNTCEQLRKQLSRNHQLAFFDSTMKENTSLIEKAKQDLQREKEVLNRRSLELENETDGDSENDSSSESDDKDIHHELKDELITLTNDIDMKQKLIDELEHSQRRMQTMRQHYEDKLMQLQVKIETTQDERDKILHSYSAQAEPSDKIKKVKDEYTKKLSDMQKELKRLQAAQKEHARLVRSQSQYENQLKSFKNEVLEMKRNKVRLINKMKEESQKHKEAEQKRLREIAQLRKETRKNANVIKSMQNERKIKDQVLKRKQEEVTVLRKNQRSRLSVKASGRVIKNYSEKAAKQKWLKVEKAINNIAMSKRGLVEQEVRMEHFLEKREVLGKELEALEERRRQAVERNQDVTQLDSYIEDIKENINYVQETISETQHNVMAIEEAEDTSENADLQLLVAQIFDIDEAKYVINKLYNMTLSQNHAVAQRDAKLKESEATLAELQQENNVKGQLLDHVLHNEIPIFSKELITSISSTTNDTTSSNSSRSSSPVPLDMHVSVTESHLTPSTSKSKIRRRTTQPAEMLFGLHAQPDLMDSPHASAIRLDYGALPRVPSIPGTLKLNS</sequence>
<evidence type="ECO:0000256" key="12">
    <source>
        <dbReference type="ARBA" id="ARBA00023212"/>
    </source>
</evidence>
<dbReference type="PANTHER" id="PTHR47969:SF28">
    <property type="entry name" value="KINESIN-LIKE PROTEIN KIF21B"/>
    <property type="match status" value="1"/>
</dbReference>
<feature type="coiled-coil region" evidence="15">
    <location>
        <begin position="799"/>
        <end position="857"/>
    </location>
</feature>
<dbReference type="GO" id="GO:0007052">
    <property type="term" value="P:mitotic spindle organization"/>
    <property type="evidence" value="ECO:0007669"/>
    <property type="project" value="TreeGrafter"/>
</dbReference>
<comment type="similarity">
    <text evidence="14">Belongs to the TRAFAC class myosin-kinesin ATPase superfamily. Kinesin family.</text>
</comment>
<protein>
    <recommendedName>
        <fullName evidence="17">Kinesin motor domain-containing protein</fullName>
    </recommendedName>
</protein>
<dbReference type="SUPFAM" id="SSF52540">
    <property type="entry name" value="P-loop containing nucleoside triphosphate hydrolases"/>
    <property type="match status" value="1"/>
</dbReference>
<keyword evidence="10 15" id="KW-0175">Coiled coil</keyword>
<evidence type="ECO:0000256" key="6">
    <source>
        <dbReference type="ARBA" id="ARBA00022701"/>
    </source>
</evidence>
<dbReference type="AlphaFoldDB" id="A0A9P0CSC1"/>
<keyword evidence="13" id="KW-0966">Cell projection</keyword>
<evidence type="ECO:0000313" key="18">
    <source>
        <dbReference type="EMBL" id="CAH1103316.1"/>
    </source>
</evidence>
<dbReference type="InterPro" id="IPR027640">
    <property type="entry name" value="Kinesin-like_fam"/>
</dbReference>
<evidence type="ECO:0000256" key="7">
    <source>
        <dbReference type="ARBA" id="ARBA00022737"/>
    </source>
</evidence>
<evidence type="ECO:0000256" key="2">
    <source>
        <dbReference type="ARBA" id="ARBA00004316"/>
    </source>
</evidence>